<evidence type="ECO:0000259" key="1">
    <source>
        <dbReference type="SMART" id="SM00642"/>
    </source>
</evidence>
<dbReference type="SMART" id="SM00642">
    <property type="entry name" value="Aamy"/>
    <property type="match status" value="1"/>
</dbReference>
<dbReference type="PANTHER" id="PTHR47786:SF2">
    <property type="entry name" value="GLYCOSYL HYDROLASE FAMILY 13 CATALYTIC DOMAIN-CONTAINING PROTEIN"/>
    <property type="match status" value="1"/>
</dbReference>
<gene>
    <name evidence="2" type="ORF">LKD37_15140</name>
</gene>
<dbReference type="Pfam" id="PF00128">
    <property type="entry name" value="Alpha-amylase"/>
    <property type="match status" value="1"/>
</dbReference>
<proteinExistence type="predicted"/>
<dbReference type="PANTHER" id="PTHR47786">
    <property type="entry name" value="ALPHA-1,4-GLUCAN:MALTOSE-1-PHOSPHATE MALTOSYLTRANSFERASE"/>
    <property type="match status" value="1"/>
</dbReference>
<dbReference type="SUPFAM" id="SSF51445">
    <property type="entry name" value="(Trans)glycosidases"/>
    <property type="match status" value="1"/>
</dbReference>
<keyword evidence="3" id="KW-1185">Reference proteome</keyword>
<evidence type="ECO:0000313" key="3">
    <source>
        <dbReference type="Proteomes" id="UP001199319"/>
    </source>
</evidence>
<dbReference type="RefSeq" id="WP_302929950.1">
    <property type="nucleotide sequence ID" value="NZ_JAJEPW010000073.1"/>
</dbReference>
<dbReference type="Pfam" id="PF18612">
    <property type="entry name" value="Bac_A_amyl_C"/>
    <property type="match status" value="1"/>
</dbReference>
<dbReference type="InterPro" id="IPR041331">
    <property type="entry name" value="Bac_A_amyl_C"/>
</dbReference>
<dbReference type="Proteomes" id="UP001199319">
    <property type="component" value="Unassembled WGS sequence"/>
</dbReference>
<dbReference type="AlphaFoldDB" id="A0AAE3DF90"/>
<protein>
    <submittedName>
        <fullName evidence="2">Alpha-amylase</fullName>
    </submittedName>
</protein>
<dbReference type="CDD" id="cd11313">
    <property type="entry name" value="AmyAc_arch_bac_AmyA"/>
    <property type="match status" value="1"/>
</dbReference>
<sequence length="423" mass="47636">MSLETNPALRRSVIYELYVRSHTPQGTFRAVEPDLPRIRALGTDILWLMPIHPIGEANRKGSMGCPYANRDYRTVNPEYGTLEDFLHLVDAIHDNGMKCIIDVVYNHTSPDATLVALHPEYYYHKPDGSRGNKVGDWTDVVDLDYAVPGLWDYQIESLCYWAQYVDGFRCDVASTVPVAFWRKARQAVERVRPGAIWLGESVHLDHILAFRRQGLYAATDNELFDVFDILYPYDIWPLYEGATGGTMPLSRYFAALSYQELSFPTWYNKLSCLENHDQRRAADRFPNRDSLLAWTALSYFQKGTTLLYAGQEVSAVHTPSLFEREPIDWTGEDLSPLLRKLYDIKKRLPTDAAFHVEADDAQGLAVADYRDGQHLAVGVFPLAGRPGTAAVPLADGNYENALTGESVTVREGRLTAAGPVIIL</sequence>
<dbReference type="GO" id="GO:0005975">
    <property type="term" value="P:carbohydrate metabolic process"/>
    <property type="evidence" value="ECO:0007669"/>
    <property type="project" value="InterPro"/>
</dbReference>
<comment type="caution">
    <text evidence="2">The sequence shown here is derived from an EMBL/GenBank/DDBJ whole genome shotgun (WGS) entry which is preliminary data.</text>
</comment>
<dbReference type="InterPro" id="IPR013780">
    <property type="entry name" value="Glyco_hydro_b"/>
</dbReference>
<evidence type="ECO:0000313" key="2">
    <source>
        <dbReference type="EMBL" id="MCC2130822.1"/>
    </source>
</evidence>
<dbReference type="Gene3D" id="2.60.40.1180">
    <property type="entry name" value="Golgi alpha-mannosidase II"/>
    <property type="match status" value="1"/>
</dbReference>
<dbReference type="Gene3D" id="3.20.20.80">
    <property type="entry name" value="Glycosidases"/>
    <property type="match status" value="1"/>
</dbReference>
<name>A0AAE3DF90_9FIRM</name>
<organism evidence="2 3">
    <name type="scientific">Brotocaccenecus cirricatena</name>
    <dbReference type="NCBI Taxonomy" id="3064195"/>
    <lineage>
        <taxon>Bacteria</taxon>
        <taxon>Bacillati</taxon>
        <taxon>Bacillota</taxon>
        <taxon>Clostridia</taxon>
        <taxon>Eubacteriales</taxon>
        <taxon>Oscillospiraceae</taxon>
        <taxon>Brotocaccenecus</taxon>
    </lineage>
</organism>
<dbReference type="InterPro" id="IPR006047">
    <property type="entry name" value="GH13_cat_dom"/>
</dbReference>
<dbReference type="EMBL" id="JAJEPW010000073">
    <property type="protein sequence ID" value="MCC2130822.1"/>
    <property type="molecule type" value="Genomic_DNA"/>
</dbReference>
<reference evidence="2" key="1">
    <citation type="submission" date="2021-10" db="EMBL/GenBank/DDBJ databases">
        <title>Anaerobic single-cell dispensing facilitates the cultivation of human gut bacteria.</title>
        <authorList>
            <person name="Afrizal A."/>
        </authorList>
    </citation>
    <scope>NUCLEOTIDE SEQUENCE</scope>
    <source>
        <strain evidence="2">CLA-AA-H272</strain>
    </source>
</reference>
<accession>A0AAE3DF90</accession>
<dbReference type="InterPro" id="IPR017853">
    <property type="entry name" value="GH"/>
</dbReference>
<feature type="domain" description="Glycosyl hydrolase family 13 catalytic" evidence="1">
    <location>
        <begin position="12"/>
        <end position="347"/>
    </location>
</feature>